<dbReference type="GO" id="GO:0009791">
    <property type="term" value="P:post-embryonic development"/>
    <property type="evidence" value="ECO:0007669"/>
    <property type="project" value="UniProtKB-ARBA"/>
</dbReference>
<dbReference type="EnsemblMetazoa" id="OVOC2308.1">
    <property type="protein sequence ID" value="OVOC2308.1"/>
    <property type="gene ID" value="WBGene00239117"/>
</dbReference>
<dbReference type="Proteomes" id="UP000024404">
    <property type="component" value="Unassembled WGS sequence"/>
</dbReference>
<dbReference type="GO" id="GO:0051239">
    <property type="term" value="P:regulation of multicellular organismal process"/>
    <property type="evidence" value="ECO:0007669"/>
    <property type="project" value="UniProtKB-ARBA"/>
</dbReference>
<dbReference type="InterPro" id="IPR008984">
    <property type="entry name" value="SMAD_FHA_dom_sf"/>
</dbReference>
<sequence length="391" mass="44818">MAFCRSTLIERLLNSNNDQRTTINLGILRSWNDIDSFERDNIMEVYRKLSNIEEQIWGKLIVMERNIRSAKAYLRSRIITIDGSETEFDGLRIGLQRFENSYRDDGTIRAFEIFEKGVKMKIDDIGNIWLKCTEGSVFVSGILGEITVKNDPIKIFDLKILKEFVLRHNDFDDSARDRYSGMAITYAHIDKPTDPLSSALWFAVIHLTALEMIQILLPSNSASNTPSPSTSTELHSINHCDGYLQSGNMDTNCNGRVVSSISSSSSYHSGINSVYWNHESFILFKDFIKSRGGASKKINRESKIYLSPRNAINSEQEQRKEKGRSLLNLNDLDRLHNPVYFRKERENRGGAGHKRLNHFIQHISASPLTPYYSSNINWRSRSETSLCCERL</sequence>
<organism evidence="2 3">
    <name type="scientific">Onchocerca volvulus</name>
    <dbReference type="NCBI Taxonomy" id="6282"/>
    <lineage>
        <taxon>Eukaryota</taxon>
        <taxon>Metazoa</taxon>
        <taxon>Ecdysozoa</taxon>
        <taxon>Nematoda</taxon>
        <taxon>Chromadorea</taxon>
        <taxon>Rhabditida</taxon>
        <taxon>Spirurina</taxon>
        <taxon>Spiruromorpha</taxon>
        <taxon>Filarioidea</taxon>
        <taxon>Onchocercidae</taxon>
        <taxon>Onchocerca</taxon>
    </lineage>
</organism>
<evidence type="ECO:0000259" key="1">
    <source>
        <dbReference type="PROSITE" id="PS51076"/>
    </source>
</evidence>
<evidence type="ECO:0000313" key="2">
    <source>
        <dbReference type="EnsemblMetazoa" id="OVOC2308.1"/>
    </source>
</evidence>
<dbReference type="PANTHER" id="PTHR22742">
    <property type="entry name" value="EXPANSION, ISOFORM A-RELATED"/>
    <property type="match status" value="1"/>
</dbReference>
<dbReference type="PROSITE" id="PS51076">
    <property type="entry name" value="MH2"/>
    <property type="match status" value="1"/>
</dbReference>
<reference evidence="2" key="2">
    <citation type="submission" date="2022-06" db="UniProtKB">
        <authorList>
            <consortium name="EnsemblMetazoa"/>
        </authorList>
    </citation>
    <scope>IDENTIFICATION</scope>
</reference>
<name>A0A8R1TQ80_ONCVO</name>
<dbReference type="EMBL" id="CMVM020000073">
    <property type="status" value="NOT_ANNOTATED_CDS"/>
    <property type="molecule type" value="Genomic_DNA"/>
</dbReference>
<dbReference type="Gene3D" id="2.60.200.10">
    <property type="match status" value="1"/>
</dbReference>
<dbReference type="SMART" id="SM00524">
    <property type="entry name" value="DWB"/>
    <property type="match status" value="1"/>
</dbReference>
<reference evidence="3" key="1">
    <citation type="submission" date="2013-10" db="EMBL/GenBank/DDBJ databases">
        <title>Genome sequencing of Onchocerca volvulus.</title>
        <authorList>
            <person name="Cotton J."/>
            <person name="Tsai J."/>
            <person name="Stanley E."/>
            <person name="Tracey A."/>
            <person name="Holroyd N."/>
            <person name="Lustigman S."/>
            <person name="Berriman M."/>
        </authorList>
    </citation>
    <scope>NUCLEOTIDE SEQUENCE</scope>
</reference>
<dbReference type="OMA" id="LWFAVIH"/>
<feature type="domain" description="MH2" evidence="1">
    <location>
        <begin position="57"/>
        <end position="231"/>
    </location>
</feature>
<dbReference type="InterPro" id="IPR001132">
    <property type="entry name" value="SMAD_dom_Dwarfin-type"/>
</dbReference>
<proteinExistence type="predicted"/>
<dbReference type="GO" id="GO:0006355">
    <property type="term" value="P:regulation of DNA-templated transcription"/>
    <property type="evidence" value="ECO:0007669"/>
    <property type="project" value="InterPro"/>
</dbReference>
<protein>
    <submittedName>
        <fullName evidence="2">MH2 domain-containing protein</fullName>
    </submittedName>
</protein>
<dbReference type="InterPro" id="IPR017855">
    <property type="entry name" value="SMAD-like_dom_sf"/>
</dbReference>
<dbReference type="SUPFAM" id="SSF49879">
    <property type="entry name" value="SMAD/FHA domain"/>
    <property type="match status" value="1"/>
</dbReference>
<dbReference type="AlphaFoldDB" id="A0A8R1TQ80"/>
<dbReference type="GO" id="GO:0050793">
    <property type="term" value="P:regulation of developmental process"/>
    <property type="evidence" value="ECO:0007669"/>
    <property type="project" value="UniProtKB-ARBA"/>
</dbReference>
<dbReference type="PANTHER" id="PTHR22742:SF2">
    <property type="entry name" value="EXPANSION, ISOFORM A-RELATED"/>
    <property type="match status" value="1"/>
</dbReference>
<accession>A0A8R1TQ80</accession>
<evidence type="ECO:0000313" key="3">
    <source>
        <dbReference type="Proteomes" id="UP000024404"/>
    </source>
</evidence>
<keyword evidence="3" id="KW-1185">Reference proteome</keyword>
<dbReference type="Pfam" id="PF03166">
    <property type="entry name" value="MH2"/>
    <property type="match status" value="1"/>
</dbReference>